<feature type="region of interest" description="Disordered" evidence="1">
    <location>
        <begin position="1"/>
        <end position="20"/>
    </location>
</feature>
<evidence type="ECO:0000256" key="1">
    <source>
        <dbReference type="SAM" id="MobiDB-lite"/>
    </source>
</evidence>
<keyword evidence="4" id="KW-1185">Reference proteome</keyword>
<comment type="caution">
    <text evidence="3">The sequence shown here is derived from an EMBL/GenBank/DDBJ whole genome shotgun (WGS) entry which is preliminary data.</text>
</comment>
<dbReference type="Proteomes" id="UP000024635">
    <property type="component" value="Unassembled WGS sequence"/>
</dbReference>
<feature type="transmembrane region" description="Helical" evidence="2">
    <location>
        <begin position="20"/>
        <end position="42"/>
    </location>
</feature>
<sequence length="74" mass="7752">MADGDPSTPSKRTRRDRDVHGGIVAAVANPGFLGIYSSYLMLSDKKITNCKEHPIICCPGGDSSSSGAVAPRAF</sequence>
<protein>
    <submittedName>
        <fullName evidence="3">Uncharacterized protein</fullName>
    </submittedName>
</protein>
<evidence type="ECO:0000313" key="3">
    <source>
        <dbReference type="EMBL" id="EYB85027.1"/>
    </source>
</evidence>
<proteinExistence type="predicted"/>
<evidence type="ECO:0000313" key="4">
    <source>
        <dbReference type="Proteomes" id="UP000024635"/>
    </source>
</evidence>
<reference evidence="4" key="1">
    <citation type="journal article" date="2015" name="Nat. Genet.">
        <title>The genome and transcriptome of the zoonotic hookworm Ancylostoma ceylanicum identify infection-specific gene families.</title>
        <authorList>
            <person name="Schwarz E.M."/>
            <person name="Hu Y."/>
            <person name="Antoshechkin I."/>
            <person name="Miller M.M."/>
            <person name="Sternberg P.W."/>
            <person name="Aroian R.V."/>
        </authorList>
    </citation>
    <scope>NUCLEOTIDE SEQUENCE</scope>
    <source>
        <strain evidence="4">HY135</strain>
    </source>
</reference>
<name>A0A016S3Z8_9BILA</name>
<keyword evidence="2" id="KW-0472">Membrane</keyword>
<organism evidence="3 4">
    <name type="scientific">Ancylostoma ceylanicum</name>
    <dbReference type="NCBI Taxonomy" id="53326"/>
    <lineage>
        <taxon>Eukaryota</taxon>
        <taxon>Metazoa</taxon>
        <taxon>Ecdysozoa</taxon>
        <taxon>Nematoda</taxon>
        <taxon>Chromadorea</taxon>
        <taxon>Rhabditida</taxon>
        <taxon>Rhabditina</taxon>
        <taxon>Rhabditomorpha</taxon>
        <taxon>Strongyloidea</taxon>
        <taxon>Ancylostomatidae</taxon>
        <taxon>Ancylostomatinae</taxon>
        <taxon>Ancylostoma</taxon>
    </lineage>
</organism>
<evidence type="ECO:0000256" key="2">
    <source>
        <dbReference type="SAM" id="Phobius"/>
    </source>
</evidence>
<dbReference type="AlphaFoldDB" id="A0A016S3Z8"/>
<gene>
    <name evidence="3" type="primary">Acey_s0306.g2009</name>
    <name evidence="3" type="ORF">Y032_0306g2009</name>
</gene>
<accession>A0A016S3Z8</accession>
<keyword evidence="2" id="KW-0812">Transmembrane</keyword>
<dbReference type="EMBL" id="JARK01001642">
    <property type="protein sequence ID" value="EYB85027.1"/>
    <property type="molecule type" value="Genomic_DNA"/>
</dbReference>
<keyword evidence="2" id="KW-1133">Transmembrane helix</keyword>